<name>A0ABT9VD36_9BACI</name>
<dbReference type="Proteomes" id="UP001224359">
    <property type="component" value="Unassembled WGS sequence"/>
</dbReference>
<dbReference type="RefSeq" id="WP_306974854.1">
    <property type="nucleotide sequence ID" value="NZ_JAUSTQ010000002.1"/>
</dbReference>
<sequence length="80" mass="9364">MATKVHACLAGNWVTLNEDPDCKIGERLTSPNTWWEENAKIFSPHKRGEENTMYELDYVHIHFKGVDYRINPIFIQISQD</sequence>
<protein>
    <submittedName>
        <fullName evidence="1">Uncharacterized protein</fullName>
    </submittedName>
</protein>
<comment type="caution">
    <text evidence="1">The sequence shown here is derived from an EMBL/GenBank/DDBJ whole genome shotgun (WGS) entry which is preliminary data.</text>
</comment>
<proteinExistence type="predicted"/>
<evidence type="ECO:0000313" key="2">
    <source>
        <dbReference type="Proteomes" id="UP001224359"/>
    </source>
</evidence>
<organism evidence="1 2">
    <name type="scientific">Alkalibacillus salilacus</name>
    <dbReference type="NCBI Taxonomy" id="284582"/>
    <lineage>
        <taxon>Bacteria</taxon>
        <taxon>Bacillati</taxon>
        <taxon>Bacillota</taxon>
        <taxon>Bacilli</taxon>
        <taxon>Bacillales</taxon>
        <taxon>Bacillaceae</taxon>
        <taxon>Alkalibacillus</taxon>
    </lineage>
</organism>
<keyword evidence="2" id="KW-1185">Reference proteome</keyword>
<reference evidence="1 2" key="1">
    <citation type="submission" date="2023-07" db="EMBL/GenBank/DDBJ databases">
        <title>Genomic Encyclopedia of Type Strains, Phase IV (KMG-IV): sequencing the most valuable type-strain genomes for metagenomic binning, comparative biology and taxonomic classification.</title>
        <authorList>
            <person name="Goeker M."/>
        </authorList>
    </citation>
    <scope>NUCLEOTIDE SEQUENCE [LARGE SCALE GENOMIC DNA]</scope>
    <source>
        <strain evidence="1 2">DSM 16460</strain>
    </source>
</reference>
<dbReference type="EMBL" id="JAUSTQ010000002">
    <property type="protein sequence ID" value="MDQ0158851.1"/>
    <property type="molecule type" value="Genomic_DNA"/>
</dbReference>
<gene>
    <name evidence="1" type="ORF">J2S77_000807</name>
</gene>
<accession>A0ABT9VD36</accession>
<evidence type="ECO:0000313" key="1">
    <source>
        <dbReference type="EMBL" id="MDQ0158851.1"/>
    </source>
</evidence>